<reference evidence="3" key="1">
    <citation type="journal article" date="2014" name="Front. Microbiol.">
        <title>High frequency of phylogenetically diverse reductive dehalogenase-homologous genes in deep subseafloor sedimentary metagenomes.</title>
        <authorList>
            <person name="Kawai M."/>
            <person name="Futagami T."/>
            <person name="Toyoda A."/>
            <person name="Takaki Y."/>
            <person name="Nishi S."/>
            <person name="Hori S."/>
            <person name="Arai W."/>
            <person name="Tsubouchi T."/>
            <person name="Morono Y."/>
            <person name="Uchiyama I."/>
            <person name="Ito T."/>
            <person name="Fujiyama A."/>
            <person name="Inagaki F."/>
            <person name="Takami H."/>
        </authorList>
    </citation>
    <scope>NUCLEOTIDE SEQUENCE</scope>
    <source>
        <strain evidence="3">Expedition CK06-06</strain>
    </source>
</reference>
<dbReference type="Gene3D" id="3.40.50.150">
    <property type="entry name" value="Vaccinia Virus protein VP39"/>
    <property type="match status" value="1"/>
</dbReference>
<sequence length="227" mass="26206">DNVSLNILLTANTFDIDLSIPVSLREKFSQPCADVVVANPPWGNPKLEDKEAREANDIGLRWCAGNDYPVGNKERSQTYIWKTIDLLRYGGTAGLLVSAGMLFNFNRSTMEFRKKFFSSVTVDYIFNFTHTRKFFFKGSNAPFIAVIFNKTKAIVSKNRIHYWSAKRTANIGSLQSVILSRNDLKFINQSDAVKEHIWKIYWWGNHQDEALIRYLKMNDRLRDLTKP</sequence>
<dbReference type="Pfam" id="PF02384">
    <property type="entry name" value="N6_Mtase"/>
    <property type="match status" value="1"/>
</dbReference>
<accession>X1DMR6</accession>
<dbReference type="GO" id="GO:0032259">
    <property type="term" value="P:methylation"/>
    <property type="evidence" value="ECO:0007669"/>
    <property type="project" value="InterPro"/>
</dbReference>
<evidence type="ECO:0000256" key="1">
    <source>
        <dbReference type="ARBA" id="ARBA00022747"/>
    </source>
</evidence>
<evidence type="ECO:0000313" key="3">
    <source>
        <dbReference type="EMBL" id="GAH09525.1"/>
    </source>
</evidence>
<comment type="caution">
    <text evidence="3">The sequence shown here is derived from an EMBL/GenBank/DDBJ whole genome shotgun (WGS) entry which is preliminary data.</text>
</comment>
<proteinExistence type="predicted"/>
<name>X1DMR6_9ZZZZ</name>
<organism evidence="3">
    <name type="scientific">marine sediment metagenome</name>
    <dbReference type="NCBI Taxonomy" id="412755"/>
    <lineage>
        <taxon>unclassified sequences</taxon>
        <taxon>metagenomes</taxon>
        <taxon>ecological metagenomes</taxon>
    </lineage>
</organism>
<keyword evidence="1" id="KW-0680">Restriction system</keyword>
<dbReference type="AlphaFoldDB" id="X1DMR6"/>
<dbReference type="InterPro" id="IPR029063">
    <property type="entry name" value="SAM-dependent_MTases_sf"/>
</dbReference>
<dbReference type="InterPro" id="IPR002052">
    <property type="entry name" value="DNA_methylase_N6_adenine_CS"/>
</dbReference>
<dbReference type="GO" id="GO:0008170">
    <property type="term" value="F:N-methyltransferase activity"/>
    <property type="evidence" value="ECO:0007669"/>
    <property type="project" value="InterPro"/>
</dbReference>
<gene>
    <name evidence="3" type="ORF">S01H4_57738</name>
</gene>
<protein>
    <recommendedName>
        <fullName evidence="2">DNA methylase adenine-specific domain-containing protein</fullName>
    </recommendedName>
</protein>
<feature type="non-terminal residue" evidence="3">
    <location>
        <position position="1"/>
    </location>
</feature>
<feature type="domain" description="DNA methylase adenine-specific" evidence="2">
    <location>
        <begin position="26"/>
        <end position="187"/>
    </location>
</feature>
<dbReference type="InterPro" id="IPR003356">
    <property type="entry name" value="DNA_methylase_A-5"/>
</dbReference>
<dbReference type="GO" id="GO:0009307">
    <property type="term" value="P:DNA restriction-modification system"/>
    <property type="evidence" value="ECO:0007669"/>
    <property type="project" value="UniProtKB-KW"/>
</dbReference>
<feature type="non-terminal residue" evidence="3">
    <location>
        <position position="227"/>
    </location>
</feature>
<dbReference type="EMBL" id="BART01033638">
    <property type="protein sequence ID" value="GAH09525.1"/>
    <property type="molecule type" value="Genomic_DNA"/>
</dbReference>
<dbReference type="GO" id="GO:0003677">
    <property type="term" value="F:DNA binding"/>
    <property type="evidence" value="ECO:0007669"/>
    <property type="project" value="InterPro"/>
</dbReference>
<evidence type="ECO:0000259" key="2">
    <source>
        <dbReference type="Pfam" id="PF02384"/>
    </source>
</evidence>
<dbReference type="PROSITE" id="PS00092">
    <property type="entry name" value="N6_MTASE"/>
    <property type="match status" value="1"/>
</dbReference>
<dbReference type="SUPFAM" id="SSF53335">
    <property type="entry name" value="S-adenosyl-L-methionine-dependent methyltransferases"/>
    <property type="match status" value="1"/>
</dbReference>